<protein>
    <submittedName>
        <fullName evidence="7">Interferon-induced transmembrane protein 2</fullName>
    </submittedName>
</protein>
<keyword evidence="4 6" id="KW-1133">Transmembrane helix</keyword>
<keyword evidence="3 6" id="KW-0812">Transmembrane</keyword>
<evidence type="ECO:0000256" key="4">
    <source>
        <dbReference type="ARBA" id="ARBA00022989"/>
    </source>
</evidence>
<feature type="transmembrane region" description="Helical" evidence="6">
    <location>
        <begin position="97"/>
        <end position="122"/>
    </location>
</feature>
<dbReference type="GO" id="GO:0051607">
    <property type="term" value="P:defense response to virus"/>
    <property type="evidence" value="ECO:0007669"/>
    <property type="project" value="TreeGrafter"/>
</dbReference>
<keyword evidence="5 6" id="KW-0472">Membrane</keyword>
<evidence type="ECO:0000313" key="8">
    <source>
        <dbReference type="Proteomes" id="UP000006813"/>
    </source>
</evidence>
<proteinExistence type="inferred from homology"/>
<dbReference type="GO" id="GO:0046597">
    <property type="term" value="P:host-mediated suppression of symbiont invasion"/>
    <property type="evidence" value="ECO:0007669"/>
    <property type="project" value="TreeGrafter"/>
</dbReference>
<dbReference type="GO" id="GO:0034341">
    <property type="term" value="P:response to type II interferon"/>
    <property type="evidence" value="ECO:0007669"/>
    <property type="project" value="TreeGrafter"/>
</dbReference>
<evidence type="ECO:0000256" key="3">
    <source>
        <dbReference type="ARBA" id="ARBA00022692"/>
    </source>
</evidence>
<accession>G5C3T4</accession>
<dbReference type="GO" id="GO:0005886">
    <property type="term" value="C:plasma membrane"/>
    <property type="evidence" value="ECO:0007669"/>
    <property type="project" value="TreeGrafter"/>
</dbReference>
<dbReference type="AlphaFoldDB" id="G5C3T4"/>
<evidence type="ECO:0000256" key="1">
    <source>
        <dbReference type="ARBA" id="ARBA00004370"/>
    </source>
</evidence>
<dbReference type="PANTHER" id="PTHR13999">
    <property type="entry name" value="INTERFERON INDUCIBLE TRANSMEMBRANE PROTEIN"/>
    <property type="match status" value="1"/>
</dbReference>
<dbReference type="Proteomes" id="UP000006813">
    <property type="component" value="Unassembled WGS sequence"/>
</dbReference>
<feature type="transmembrane region" description="Helical" evidence="6">
    <location>
        <begin position="37"/>
        <end position="61"/>
    </location>
</feature>
<dbReference type="InParanoid" id="G5C3T4"/>
<gene>
    <name evidence="7" type="ORF">GW7_14496</name>
</gene>
<name>G5C3T4_HETGA</name>
<dbReference type="eggNOG" id="ENOG502S9XK">
    <property type="taxonomic scope" value="Eukaryota"/>
</dbReference>
<dbReference type="EMBL" id="JH173189">
    <property type="protein sequence ID" value="EHB16195.1"/>
    <property type="molecule type" value="Genomic_DNA"/>
</dbReference>
<comment type="subcellular location">
    <subcellularLocation>
        <location evidence="1">Membrane</location>
    </subcellularLocation>
</comment>
<organism evidence="7 8">
    <name type="scientific">Heterocephalus glaber</name>
    <name type="common">Naked mole rat</name>
    <dbReference type="NCBI Taxonomy" id="10181"/>
    <lineage>
        <taxon>Eukaryota</taxon>
        <taxon>Metazoa</taxon>
        <taxon>Chordata</taxon>
        <taxon>Craniata</taxon>
        <taxon>Vertebrata</taxon>
        <taxon>Euteleostomi</taxon>
        <taxon>Mammalia</taxon>
        <taxon>Eutheria</taxon>
        <taxon>Euarchontoglires</taxon>
        <taxon>Glires</taxon>
        <taxon>Rodentia</taxon>
        <taxon>Hystricomorpha</taxon>
        <taxon>Bathyergidae</taxon>
        <taxon>Heterocephalus</taxon>
    </lineage>
</organism>
<evidence type="ECO:0000256" key="5">
    <source>
        <dbReference type="ARBA" id="ARBA00023136"/>
    </source>
</evidence>
<comment type="similarity">
    <text evidence="2">Belongs to the CD225/Dispanin family.</text>
</comment>
<dbReference type="GO" id="GO:0045071">
    <property type="term" value="P:negative regulation of viral genome replication"/>
    <property type="evidence" value="ECO:0007669"/>
    <property type="project" value="TreeGrafter"/>
</dbReference>
<dbReference type="STRING" id="10181.G5C3T4"/>
<dbReference type="GO" id="GO:0035456">
    <property type="term" value="P:response to interferon-beta"/>
    <property type="evidence" value="ECO:0007669"/>
    <property type="project" value="TreeGrafter"/>
</dbReference>
<dbReference type="GO" id="GO:0035455">
    <property type="term" value="P:response to interferon-alpha"/>
    <property type="evidence" value="ECO:0007669"/>
    <property type="project" value="TreeGrafter"/>
</dbReference>
<sequence>MPKEEQEVTVLGGPHHPAPMTSTVISIPRDTPVRDHVVWSLINTVILNVCCLGFIAFAYSIRQGPSLSGLPQSRDRKMVGDVIGAQSYASTSRWLNIIATVVTIILTVVFIIVYSAAIVTLFQRLSQ</sequence>
<dbReference type="InterPro" id="IPR051517">
    <property type="entry name" value="IFITM_antiviral_protein"/>
</dbReference>
<dbReference type="Pfam" id="PF04505">
    <property type="entry name" value="CD225"/>
    <property type="match status" value="1"/>
</dbReference>
<evidence type="ECO:0000313" key="7">
    <source>
        <dbReference type="EMBL" id="EHB16195.1"/>
    </source>
</evidence>
<dbReference type="GO" id="GO:0060337">
    <property type="term" value="P:type I interferon-mediated signaling pathway"/>
    <property type="evidence" value="ECO:0007669"/>
    <property type="project" value="TreeGrafter"/>
</dbReference>
<reference evidence="7 8" key="1">
    <citation type="journal article" date="2011" name="Nature">
        <title>Genome sequencing reveals insights into physiology and longevity of the naked mole rat.</title>
        <authorList>
            <person name="Kim E.B."/>
            <person name="Fang X."/>
            <person name="Fushan A.A."/>
            <person name="Huang Z."/>
            <person name="Lobanov A.V."/>
            <person name="Han L."/>
            <person name="Marino S.M."/>
            <person name="Sun X."/>
            <person name="Turanov A.A."/>
            <person name="Yang P."/>
            <person name="Yim S.H."/>
            <person name="Zhao X."/>
            <person name="Kasaikina M.V."/>
            <person name="Stoletzki N."/>
            <person name="Peng C."/>
            <person name="Polak P."/>
            <person name="Xiong Z."/>
            <person name="Kiezun A."/>
            <person name="Zhu Y."/>
            <person name="Chen Y."/>
            <person name="Kryukov G.V."/>
            <person name="Zhang Q."/>
            <person name="Peshkin L."/>
            <person name="Yang L."/>
            <person name="Bronson R.T."/>
            <person name="Buffenstein R."/>
            <person name="Wang B."/>
            <person name="Han C."/>
            <person name="Li Q."/>
            <person name="Chen L."/>
            <person name="Zhao W."/>
            <person name="Sunyaev S.R."/>
            <person name="Park T.J."/>
            <person name="Zhang G."/>
            <person name="Wang J."/>
            <person name="Gladyshev V.N."/>
        </authorList>
    </citation>
    <scope>NUCLEOTIDE SEQUENCE [LARGE SCALE GENOMIC DNA]</scope>
</reference>
<evidence type="ECO:0000256" key="2">
    <source>
        <dbReference type="ARBA" id="ARBA00006843"/>
    </source>
</evidence>
<dbReference type="PANTHER" id="PTHR13999:SF22">
    <property type="entry name" value="INTERFERON INDUCED TRANSMEMBRANE PROTEIN 6"/>
    <property type="match status" value="1"/>
</dbReference>
<evidence type="ECO:0000256" key="6">
    <source>
        <dbReference type="SAM" id="Phobius"/>
    </source>
</evidence>
<dbReference type="InterPro" id="IPR007593">
    <property type="entry name" value="CD225/Dispanin_fam"/>
</dbReference>